<keyword evidence="2 5" id="KW-0732">Signal</keyword>
<evidence type="ECO:0000313" key="8">
    <source>
        <dbReference type="EMBL" id="MBD3943203.1"/>
    </source>
</evidence>
<dbReference type="Proteomes" id="UP000598426">
    <property type="component" value="Unassembled WGS sequence"/>
</dbReference>
<organism evidence="8 9">
    <name type="scientific">Microbacterium helvum</name>
    <dbReference type="NCBI Taxonomy" id="2773713"/>
    <lineage>
        <taxon>Bacteria</taxon>
        <taxon>Bacillati</taxon>
        <taxon>Actinomycetota</taxon>
        <taxon>Actinomycetes</taxon>
        <taxon>Micrococcales</taxon>
        <taxon>Microbacteriaceae</taxon>
        <taxon>Microbacterium</taxon>
    </lineage>
</organism>
<evidence type="ECO:0000313" key="9">
    <source>
        <dbReference type="Proteomes" id="UP000598426"/>
    </source>
</evidence>
<accession>A0ABR8NRD5</accession>
<evidence type="ECO:0000256" key="4">
    <source>
        <dbReference type="RuleBase" id="RU361188"/>
    </source>
</evidence>
<dbReference type="Pfam" id="PF17189">
    <property type="entry name" value="Glyco_hydro_30C"/>
    <property type="match status" value="1"/>
</dbReference>
<gene>
    <name evidence="8" type="ORF">IF188_16030</name>
</gene>
<feature type="domain" description="Glycosyl hydrolase family 30 TIM-barrel" evidence="6">
    <location>
        <begin position="140"/>
        <end position="279"/>
    </location>
</feature>
<keyword evidence="3 4" id="KW-0378">Hydrolase</keyword>
<dbReference type="SUPFAM" id="SSF51011">
    <property type="entry name" value="Glycosyl hydrolase domain"/>
    <property type="match status" value="1"/>
</dbReference>
<evidence type="ECO:0000259" key="6">
    <source>
        <dbReference type="Pfam" id="PF02055"/>
    </source>
</evidence>
<dbReference type="SUPFAM" id="SSF51445">
    <property type="entry name" value="(Trans)glycosidases"/>
    <property type="match status" value="1"/>
</dbReference>
<dbReference type="InterPro" id="IPR017853">
    <property type="entry name" value="GH"/>
</dbReference>
<evidence type="ECO:0000256" key="3">
    <source>
        <dbReference type="ARBA" id="ARBA00022801"/>
    </source>
</evidence>
<dbReference type="InterPro" id="IPR001139">
    <property type="entry name" value="Glyco_hydro_30"/>
</dbReference>
<reference evidence="8 9" key="1">
    <citation type="submission" date="2020-09" db="EMBL/GenBank/DDBJ databases">
        <title>Isolation and identification of active actinomycetes.</title>
        <authorList>
            <person name="Li X."/>
        </authorList>
    </citation>
    <scope>NUCLEOTIDE SEQUENCE [LARGE SCALE GENOMIC DNA]</scope>
    <source>
        <strain evidence="8 9">NEAU-LLC</strain>
    </source>
</reference>
<dbReference type="Pfam" id="PF02055">
    <property type="entry name" value="Glyco_hydro_30"/>
    <property type="match status" value="1"/>
</dbReference>
<evidence type="ECO:0000256" key="5">
    <source>
        <dbReference type="SAM" id="SignalP"/>
    </source>
</evidence>
<dbReference type="PANTHER" id="PTHR11069">
    <property type="entry name" value="GLUCOSYLCERAMIDASE"/>
    <property type="match status" value="1"/>
</dbReference>
<feature type="domain" description="Glycosyl hydrolase family 30 beta sandwich" evidence="7">
    <location>
        <begin position="382"/>
        <end position="466"/>
    </location>
</feature>
<evidence type="ECO:0000259" key="7">
    <source>
        <dbReference type="Pfam" id="PF17189"/>
    </source>
</evidence>
<dbReference type="RefSeq" id="WP_191172812.1">
    <property type="nucleotide sequence ID" value="NZ_JACXZS010000011.1"/>
</dbReference>
<dbReference type="InterPro" id="IPR013780">
    <property type="entry name" value="Glyco_hydro_b"/>
</dbReference>
<comment type="similarity">
    <text evidence="1 4">Belongs to the glycosyl hydrolase 30 family.</text>
</comment>
<feature type="chain" id="PRO_5046619389" evidence="5">
    <location>
        <begin position="27"/>
        <end position="639"/>
    </location>
</feature>
<comment type="caution">
    <text evidence="8">The sequence shown here is derived from an EMBL/GenBank/DDBJ whole genome shotgun (WGS) entry which is preliminary data.</text>
</comment>
<dbReference type="Gene3D" id="3.20.20.80">
    <property type="entry name" value="Glycosidases"/>
    <property type="match status" value="1"/>
</dbReference>
<dbReference type="InterPro" id="IPR033452">
    <property type="entry name" value="GH30_C"/>
</dbReference>
<feature type="signal peptide" evidence="5">
    <location>
        <begin position="1"/>
        <end position="26"/>
    </location>
</feature>
<evidence type="ECO:0000256" key="1">
    <source>
        <dbReference type="ARBA" id="ARBA00005382"/>
    </source>
</evidence>
<sequence>MRRTLSLLAAAGLVGAGFATAPAASADDTTAIDLQPESVQQTIDGFGYSAAFQRTHRLNLLSDEKKAEAVELLLGDTGVDPSILRLGIGGQSTAPYDWMLSIQPTDPGGPDAEPNYQWDGYDNGEVWFAQAAEAAGVEYIYGNAWTAPGYMKTNNSPTNGGTLCGLSGTSCASGDWTGAYADYLVAWADFYQQEGVDIDGIAFTNEPDYTSGYESMRFTPAQAAEFAKKLGPVADAAGYDVLCCESFGWTQGKNYHSAILEDPEAAKWVDVLTAHSYASRSDTPFETDRSLWMSEWAASVAGLTQFNPNWDGETPAGSDGIRLVDHMMDSLTRANATGYLWWLGVSQGGSGSLMVVDADNDTYTVGARLWGMAAFSRFVRPDAVRFDAVHSLPDLKVAAFDNADGTRVVQLLNNGTTALSTDIDLDRQPTAYLNDQTHHLEVVDGIAATADGKTDLVLPARSLVTLVVEPGDDGTGIPVEATVPEPSEPGSLSLSVADYGDGVVLDDAGNAGDRLRFTGALPAVTVTDSRNADQAGQGGWSVSGQSTDLSAGTAAVGAAHLGWTPRLAAPRAGVTAGAPVATALSGGTGLAGPSPLGQATSEGRYGSTELGADLLLEVPVDTAPGTYRGTLAVTLFPED</sequence>
<keyword evidence="9" id="KW-1185">Reference proteome</keyword>
<dbReference type="PANTHER" id="PTHR11069:SF23">
    <property type="entry name" value="LYSOSOMAL ACID GLUCOSYLCERAMIDASE"/>
    <property type="match status" value="1"/>
</dbReference>
<protein>
    <submittedName>
        <fullName evidence="8">Uncharacterized protein</fullName>
    </submittedName>
</protein>
<proteinExistence type="inferred from homology"/>
<evidence type="ECO:0000256" key="2">
    <source>
        <dbReference type="ARBA" id="ARBA00022729"/>
    </source>
</evidence>
<name>A0ABR8NRD5_9MICO</name>
<dbReference type="EMBL" id="JACXZS010000011">
    <property type="protein sequence ID" value="MBD3943203.1"/>
    <property type="molecule type" value="Genomic_DNA"/>
</dbReference>
<dbReference type="Gene3D" id="2.60.40.1180">
    <property type="entry name" value="Golgi alpha-mannosidase II"/>
    <property type="match status" value="1"/>
</dbReference>
<dbReference type="InterPro" id="IPR033453">
    <property type="entry name" value="Glyco_hydro_30_TIM-barrel"/>
</dbReference>
<keyword evidence="4" id="KW-0326">Glycosidase</keyword>